<feature type="coiled-coil region" evidence="2">
    <location>
        <begin position="57"/>
        <end position="88"/>
    </location>
</feature>
<dbReference type="AlphaFoldDB" id="A0A8T2NI01"/>
<evidence type="ECO:0000313" key="5">
    <source>
        <dbReference type="EMBL" id="KAG9339889.1"/>
    </source>
</evidence>
<reference evidence="5" key="1">
    <citation type="thesis" date="2021" institute="BYU ScholarsArchive" country="Provo, UT, USA">
        <title>Applications of and Algorithms for Genome Assembly and Genomic Analyses with an Emphasis on Marine Teleosts.</title>
        <authorList>
            <person name="Pickett B.D."/>
        </authorList>
    </citation>
    <scope>NUCLEOTIDE SEQUENCE</scope>
    <source>
        <strain evidence="5">HI-2016</strain>
    </source>
</reference>
<sequence length="364" mass="41207">MTVALRGFGADWNRSCVFLFQVETMKKAYHSACKEEKLATSRENSSKLESNVNPEAQKKLQDKVEKCQQEMQKTKERYEKSLEELDKCTPQYMENMEQVFEQWQQFEDKRIRFFKDLLLEVKKHLDLSTNHKYETPNIKLNPLPSTGPQLRTVYQTLEDTIEAADADDDLKWFRSNHGPGMPMNWPQFEVLSIPMGRGRSIVPVLSLLKPAWQSAESSCSRSRKRSAPPTPDSTLAPPSASGSGPSEPDVEQEREEEGWRWSHSDGDKPDRRASGQEQKQVTPHLPSPWNLTHSPGLLLALPSSTEQVGSNPFEDDEDEEELPAEEPNSTAFLHSSSSPPFLRIPLSPPFLSSLHSFLLIVSGG</sequence>
<protein>
    <recommendedName>
        <fullName evidence="4">F-BAR domain-containing protein</fullName>
    </recommendedName>
</protein>
<evidence type="ECO:0000313" key="6">
    <source>
        <dbReference type="Proteomes" id="UP000824540"/>
    </source>
</evidence>
<feature type="compositionally biased region" description="Acidic residues" evidence="3">
    <location>
        <begin position="313"/>
        <end position="324"/>
    </location>
</feature>
<evidence type="ECO:0000256" key="1">
    <source>
        <dbReference type="PROSITE-ProRule" id="PRU01077"/>
    </source>
</evidence>
<dbReference type="InterPro" id="IPR031160">
    <property type="entry name" value="F_BAR_dom"/>
</dbReference>
<gene>
    <name evidence="5" type="ORF">JZ751_022202</name>
</gene>
<feature type="compositionally biased region" description="Low complexity" evidence="3">
    <location>
        <begin position="236"/>
        <end position="247"/>
    </location>
</feature>
<dbReference type="OrthoDB" id="10255128at2759"/>
<evidence type="ECO:0000256" key="3">
    <source>
        <dbReference type="SAM" id="MobiDB-lite"/>
    </source>
</evidence>
<dbReference type="GO" id="GO:0097320">
    <property type="term" value="P:plasma membrane tubulation"/>
    <property type="evidence" value="ECO:0007669"/>
    <property type="project" value="TreeGrafter"/>
</dbReference>
<evidence type="ECO:0000259" key="4">
    <source>
        <dbReference type="PROSITE" id="PS51741"/>
    </source>
</evidence>
<keyword evidence="1 2" id="KW-0175">Coiled coil</keyword>
<name>A0A8T2NI01_9TELE</name>
<dbReference type="GO" id="GO:0030100">
    <property type="term" value="P:regulation of endocytosis"/>
    <property type="evidence" value="ECO:0007669"/>
    <property type="project" value="TreeGrafter"/>
</dbReference>
<comment type="caution">
    <text evidence="5">The sequence shown here is derived from an EMBL/GenBank/DDBJ whole genome shotgun (WGS) entry which is preliminary data.</text>
</comment>
<proteinExistence type="predicted"/>
<dbReference type="PANTHER" id="PTHR23065:SF14">
    <property type="entry name" value="PROTEIN KINASE C AND CASEIN KINASE SUBSTRATE IN NEURONS PROTEIN 2"/>
    <property type="match status" value="1"/>
</dbReference>
<feature type="region of interest" description="Disordered" evidence="3">
    <location>
        <begin position="216"/>
        <end position="338"/>
    </location>
</feature>
<dbReference type="InterPro" id="IPR027267">
    <property type="entry name" value="AH/BAR_dom_sf"/>
</dbReference>
<accession>A0A8T2NI01</accession>
<dbReference type="GO" id="GO:0007010">
    <property type="term" value="P:cytoskeleton organization"/>
    <property type="evidence" value="ECO:0007669"/>
    <property type="project" value="TreeGrafter"/>
</dbReference>
<keyword evidence="6" id="KW-1185">Reference proteome</keyword>
<dbReference type="Gene3D" id="1.20.1270.60">
    <property type="entry name" value="Arfaptin homology (AH) domain/BAR domain"/>
    <property type="match status" value="1"/>
</dbReference>
<dbReference type="FunFam" id="1.20.1270.60:FF:000205">
    <property type="entry name" value="Protein kinase C and casein kinase substrate in neurons protein 1"/>
    <property type="match status" value="1"/>
</dbReference>
<dbReference type="PANTHER" id="PTHR23065">
    <property type="entry name" value="PROLINE-SERINE-THREONINE PHOSPHATASE INTERACTING PROTEIN 1"/>
    <property type="match status" value="1"/>
</dbReference>
<feature type="compositionally biased region" description="Basic and acidic residues" evidence="3">
    <location>
        <begin position="257"/>
        <end position="274"/>
    </location>
</feature>
<dbReference type="PROSITE" id="PS51741">
    <property type="entry name" value="F_BAR"/>
    <property type="match status" value="1"/>
</dbReference>
<dbReference type="EMBL" id="JAFBMS010000048">
    <property type="protein sequence ID" value="KAG9339889.1"/>
    <property type="molecule type" value="Genomic_DNA"/>
</dbReference>
<dbReference type="GO" id="GO:0005543">
    <property type="term" value="F:phospholipid binding"/>
    <property type="evidence" value="ECO:0007669"/>
    <property type="project" value="TreeGrafter"/>
</dbReference>
<dbReference type="GO" id="GO:0005886">
    <property type="term" value="C:plasma membrane"/>
    <property type="evidence" value="ECO:0007669"/>
    <property type="project" value="TreeGrafter"/>
</dbReference>
<dbReference type="SUPFAM" id="SSF103657">
    <property type="entry name" value="BAR/IMD domain-like"/>
    <property type="match status" value="1"/>
</dbReference>
<dbReference type="GO" id="GO:0005768">
    <property type="term" value="C:endosome"/>
    <property type="evidence" value="ECO:0007669"/>
    <property type="project" value="TreeGrafter"/>
</dbReference>
<organism evidence="5 6">
    <name type="scientific">Albula glossodonta</name>
    <name type="common">roundjaw bonefish</name>
    <dbReference type="NCBI Taxonomy" id="121402"/>
    <lineage>
        <taxon>Eukaryota</taxon>
        <taxon>Metazoa</taxon>
        <taxon>Chordata</taxon>
        <taxon>Craniata</taxon>
        <taxon>Vertebrata</taxon>
        <taxon>Euteleostomi</taxon>
        <taxon>Actinopterygii</taxon>
        <taxon>Neopterygii</taxon>
        <taxon>Teleostei</taxon>
        <taxon>Albuliformes</taxon>
        <taxon>Albulidae</taxon>
        <taxon>Albula</taxon>
    </lineage>
</organism>
<feature type="domain" description="F-BAR" evidence="4">
    <location>
        <begin position="1"/>
        <end position="169"/>
    </location>
</feature>
<evidence type="ECO:0000256" key="2">
    <source>
        <dbReference type="SAM" id="Coils"/>
    </source>
</evidence>
<dbReference type="Proteomes" id="UP000824540">
    <property type="component" value="Unassembled WGS sequence"/>
</dbReference>